<comment type="caution">
    <text evidence="2">The sequence shown here is derived from an EMBL/GenBank/DDBJ whole genome shotgun (WGS) entry which is preliminary data.</text>
</comment>
<accession>A0A8J8NRD8</accession>
<feature type="region of interest" description="Disordered" evidence="1">
    <location>
        <begin position="254"/>
        <end position="285"/>
    </location>
</feature>
<protein>
    <submittedName>
        <fullName evidence="2">Uncharacterized protein</fullName>
    </submittedName>
</protein>
<feature type="region of interest" description="Disordered" evidence="1">
    <location>
        <begin position="168"/>
        <end position="202"/>
    </location>
</feature>
<keyword evidence="3" id="KW-1185">Reference proteome</keyword>
<evidence type="ECO:0000313" key="3">
    <source>
        <dbReference type="Proteomes" id="UP000785679"/>
    </source>
</evidence>
<name>A0A8J8NRD8_HALGN</name>
<feature type="compositionally biased region" description="Polar residues" evidence="1">
    <location>
        <begin position="254"/>
        <end position="267"/>
    </location>
</feature>
<dbReference type="AlphaFoldDB" id="A0A8J8NRD8"/>
<reference evidence="2" key="1">
    <citation type="submission" date="2019-06" db="EMBL/GenBank/DDBJ databases">
        <authorList>
            <person name="Zheng W."/>
        </authorList>
    </citation>
    <scope>NUCLEOTIDE SEQUENCE</scope>
    <source>
        <strain evidence="2">QDHG01</strain>
    </source>
</reference>
<organism evidence="2 3">
    <name type="scientific">Halteria grandinella</name>
    <dbReference type="NCBI Taxonomy" id="5974"/>
    <lineage>
        <taxon>Eukaryota</taxon>
        <taxon>Sar</taxon>
        <taxon>Alveolata</taxon>
        <taxon>Ciliophora</taxon>
        <taxon>Intramacronucleata</taxon>
        <taxon>Spirotrichea</taxon>
        <taxon>Stichotrichia</taxon>
        <taxon>Sporadotrichida</taxon>
        <taxon>Halteriidae</taxon>
        <taxon>Halteria</taxon>
    </lineage>
</organism>
<evidence type="ECO:0000313" key="2">
    <source>
        <dbReference type="EMBL" id="TNV78835.1"/>
    </source>
</evidence>
<gene>
    <name evidence="2" type="ORF">FGO68_gene2787</name>
</gene>
<proteinExistence type="predicted"/>
<sequence>MQSKYLTGRQHRGGAAYNVINLKYEESDDGVVLQQRDVDQKVRALIRSKNLDVRNNCGYNPINGSDRMGIDVPIHDRYFPPERALQSVGAFILGTDYAGRPLRKELYSTPNKPSNFSQSLINPIGQQEIGRNAGQERMIYAQSQLLPNQDQPQLQQYLQEHQIPHQNAQYNSTPNLPGINQRSPSPRQFQEQSPGPRASTQIQVLGNGNNATTILPLIQQQQALYGGQSQYYSQTPYKTNPKLITTEDENAYYGSQSPGPYQSQTATKPKYHTDFRQGGAGTKFY</sequence>
<dbReference type="EMBL" id="RRYP01009773">
    <property type="protein sequence ID" value="TNV78835.1"/>
    <property type="molecule type" value="Genomic_DNA"/>
</dbReference>
<dbReference type="Proteomes" id="UP000785679">
    <property type="component" value="Unassembled WGS sequence"/>
</dbReference>
<evidence type="ECO:0000256" key="1">
    <source>
        <dbReference type="SAM" id="MobiDB-lite"/>
    </source>
</evidence>
<dbReference type="OrthoDB" id="10261433at2759"/>